<dbReference type="EMBL" id="WPCU01000007">
    <property type="protein sequence ID" value="MVA76748.1"/>
    <property type="molecule type" value="Genomic_DNA"/>
</dbReference>
<sequence length="85" mass="9741">MAFWDWADRREHERLTSRVQQLETVVQELCRRLDLDASALLEQSTGASERVRRLAADGRKIEAIRVHREETGLGLADAKAVVDRL</sequence>
<protein>
    <recommendedName>
        <fullName evidence="3">Ribosomal protein L7/L12 C-terminal domain-containing protein</fullName>
    </recommendedName>
</protein>
<evidence type="ECO:0000313" key="1">
    <source>
        <dbReference type="EMBL" id="MVA76748.1"/>
    </source>
</evidence>
<name>A0A6A9UVM7_9ACTN</name>
<comment type="caution">
    <text evidence="1">The sequence shown here is derived from an EMBL/GenBank/DDBJ whole genome shotgun (WGS) entry which is preliminary data.</text>
</comment>
<evidence type="ECO:0008006" key="3">
    <source>
        <dbReference type="Google" id="ProtNLM"/>
    </source>
</evidence>
<proteinExistence type="predicted"/>
<accession>A0A6A9UVM7</accession>
<evidence type="ECO:0000313" key="2">
    <source>
        <dbReference type="Proteomes" id="UP000435304"/>
    </source>
</evidence>
<dbReference type="RefSeq" id="WP_156610398.1">
    <property type="nucleotide sequence ID" value="NZ_WPCU01000007.1"/>
</dbReference>
<dbReference type="InterPro" id="IPR014719">
    <property type="entry name" value="Ribosomal_bL12_C/ClpS-like"/>
</dbReference>
<dbReference type="Gene3D" id="3.30.1390.10">
    <property type="match status" value="1"/>
</dbReference>
<organism evidence="1 2">
    <name type="scientific">Auraticoccus cholistanensis</name>
    <dbReference type="NCBI Taxonomy" id="2656650"/>
    <lineage>
        <taxon>Bacteria</taxon>
        <taxon>Bacillati</taxon>
        <taxon>Actinomycetota</taxon>
        <taxon>Actinomycetes</taxon>
        <taxon>Propionibacteriales</taxon>
        <taxon>Propionibacteriaceae</taxon>
        <taxon>Auraticoccus</taxon>
    </lineage>
</organism>
<dbReference type="AlphaFoldDB" id="A0A6A9UVM7"/>
<dbReference type="Proteomes" id="UP000435304">
    <property type="component" value="Unassembled WGS sequence"/>
</dbReference>
<reference evidence="1 2" key="1">
    <citation type="submission" date="2019-12" db="EMBL/GenBank/DDBJ databases">
        <title>Auraticoccus cholistani sp. nov., an actinomycete isolated from soil of Cholistan desert.</title>
        <authorList>
            <person name="Cheema M.T."/>
        </authorList>
    </citation>
    <scope>NUCLEOTIDE SEQUENCE [LARGE SCALE GENOMIC DNA]</scope>
    <source>
        <strain evidence="1 2">F435</strain>
    </source>
</reference>
<keyword evidence="2" id="KW-1185">Reference proteome</keyword>
<gene>
    <name evidence="1" type="ORF">GC722_12045</name>
</gene>